<name>A0ABR7M022_9ACTN</name>
<accession>A0ABR7M022</accession>
<sequence length="171" mass="17823">MADGAGSGGGADELDPTGVMDALSALRVPIAVDPTVVLDDAFLLGRLLATVEIKAGAGGGHADWGNFDAGYLSVIATPDTPQSQILVHVGIKRLIRTVRQLREVDGVAAQAALKGLTGVVSALFVEALVADDDTPLEEFIEPLDEARKLLDQATDKVAELQGTLREFRPGP</sequence>
<comment type="caution">
    <text evidence="1">The sequence shown here is derived from an EMBL/GenBank/DDBJ whole genome shotgun (WGS) entry which is preliminary data.</text>
</comment>
<protein>
    <recommendedName>
        <fullName evidence="3">SCP2 domain-containing protein</fullName>
    </recommendedName>
</protein>
<organism evidence="1 2">
    <name type="scientific">Actinomadura alba</name>
    <dbReference type="NCBI Taxonomy" id="406431"/>
    <lineage>
        <taxon>Bacteria</taxon>
        <taxon>Bacillati</taxon>
        <taxon>Actinomycetota</taxon>
        <taxon>Actinomycetes</taxon>
        <taxon>Streptosporangiales</taxon>
        <taxon>Thermomonosporaceae</taxon>
        <taxon>Actinomadura</taxon>
    </lineage>
</organism>
<dbReference type="Proteomes" id="UP000805614">
    <property type="component" value="Unassembled WGS sequence"/>
</dbReference>
<evidence type="ECO:0000313" key="2">
    <source>
        <dbReference type="Proteomes" id="UP000805614"/>
    </source>
</evidence>
<gene>
    <name evidence="1" type="ORF">HKK74_33615</name>
</gene>
<reference evidence="1 2" key="1">
    <citation type="submission" date="2020-06" db="EMBL/GenBank/DDBJ databases">
        <title>Actinomadura xiongansis sp. nov., isolated from soil of Baiyangdian.</title>
        <authorList>
            <person name="Zhang X."/>
        </authorList>
    </citation>
    <scope>NUCLEOTIDE SEQUENCE [LARGE SCALE GENOMIC DNA]</scope>
    <source>
        <strain evidence="1 2">HBUM206468</strain>
    </source>
</reference>
<keyword evidence="2" id="KW-1185">Reference proteome</keyword>
<evidence type="ECO:0000313" key="1">
    <source>
        <dbReference type="EMBL" id="MBC6470394.1"/>
    </source>
</evidence>
<proteinExistence type="predicted"/>
<dbReference type="EMBL" id="JABVEC010000040">
    <property type="protein sequence ID" value="MBC6470394.1"/>
    <property type="molecule type" value="Genomic_DNA"/>
</dbReference>
<dbReference type="RefSeq" id="WP_187247432.1">
    <property type="nucleotide sequence ID" value="NZ_BAAAOK010000001.1"/>
</dbReference>
<evidence type="ECO:0008006" key="3">
    <source>
        <dbReference type="Google" id="ProtNLM"/>
    </source>
</evidence>